<organism evidence="1 2">
    <name type="scientific">Flavobacterium macrobrachii</name>
    <dbReference type="NCBI Taxonomy" id="591204"/>
    <lineage>
        <taxon>Bacteria</taxon>
        <taxon>Pseudomonadati</taxon>
        <taxon>Bacteroidota</taxon>
        <taxon>Flavobacteriia</taxon>
        <taxon>Flavobacteriales</taxon>
        <taxon>Flavobacteriaceae</taxon>
        <taxon>Flavobacterium</taxon>
    </lineage>
</organism>
<comment type="caution">
    <text evidence="1">The sequence shown here is derived from an EMBL/GenBank/DDBJ whole genome shotgun (WGS) entry which is preliminary data.</text>
</comment>
<keyword evidence="2" id="KW-1185">Reference proteome</keyword>
<evidence type="ECO:0000313" key="1">
    <source>
        <dbReference type="EMBL" id="MBM6499860.1"/>
    </source>
</evidence>
<reference evidence="1 2" key="1">
    <citation type="submission" date="2021-02" db="EMBL/GenBank/DDBJ databases">
        <authorList>
            <person name="Jung H.S."/>
            <person name="Chun B.H."/>
            <person name="Jeon C.O."/>
        </authorList>
    </citation>
    <scope>NUCLEOTIDE SEQUENCE [LARGE SCALE GENOMIC DNA]</scope>
    <source>
        <strain evidence="1 2">LMG 25203</strain>
    </source>
</reference>
<proteinExistence type="predicted"/>
<protein>
    <submittedName>
        <fullName evidence="1">Uncharacterized protein</fullName>
    </submittedName>
</protein>
<gene>
    <name evidence="1" type="ORF">H9X54_011195</name>
</gene>
<name>A0ABS2CY28_9FLAO</name>
<dbReference type="Proteomes" id="UP000759529">
    <property type="component" value="Unassembled WGS sequence"/>
</dbReference>
<dbReference type="EMBL" id="JACSOD020000492">
    <property type="protein sequence ID" value="MBM6499860.1"/>
    <property type="molecule type" value="Genomic_DNA"/>
</dbReference>
<sequence>MSCMSKRIFFCLFIVLFTMPIVGYAQRIKTVLEQETSSSADFYCGLDNFRNSYFIKNNVFVKQSGNQTWEYKNLPLGKITSVDIINPLQIVLFYEQFNTAIMLDNQLNEIRKIDFTEINNSLIISKIGLAGQNQFWIYNAITQKLILFDYLKNTVKELPIPIEHEIKFYQTDFNTFYWIDEYNNWFSCDIFGKKTLLGNIPAFENIQIIDNEKLLFSVGVKLYYLNTKTQSVIEIEIVENSFGNFYYKDQILSIFTSQEIKNYKIKIP</sequence>
<accession>A0ABS2CY28</accession>
<evidence type="ECO:0000313" key="2">
    <source>
        <dbReference type="Proteomes" id="UP000759529"/>
    </source>
</evidence>